<protein>
    <submittedName>
        <fullName evidence="9">Heavy metal efflux pump CzcA family protein</fullName>
    </submittedName>
</protein>
<dbReference type="Pfam" id="PF00873">
    <property type="entry name" value="ACR_tran"/>
    <property type="match status" value="1"/>
</dbReference>
<dbReference type="SUPFAM" id="SSF82714">
    <property type="entry name" value="Multidrug efflux transporter AcrB TolC docking domain, DN and DC subdomains"/>
    <property type="match status" value="2"/>
</dbReference>
<dbReference type="GO" id="GO:0042910">
    <property type="term" value="F:xenobiotic transmembrane transporter activity"/>
    <property type="evidence" value="ECO:0007669"/>
    <property type="project" value="TreeGrafter"/>
</dbReference>
<dbReference type="EMBL" id="MH908878">
    <property type="protein sequence ID" value="AYM52557.1"/>
    <property type="molecule type" value="Genomic_DNA"/>
</dbReference>
<proteinExistence type="inferred from homology"/>
<evidence type="ECO:0000256" key="7">
    <source>
        <dbReference type="ARBA" id="ARBA00023136"/>
    </source>
</evidence>
<feature type="transmembrane region" description="Helical" evidence="8">
    <location>
        <begin position="433"/>
        <end position="453"/>
    </location>
</feature>
<evidence type="ECO:0000256" key="2">
    <source>
        <dbReference type="ARBA" id="ARBA00010942"/>
    </source>
</evidence>
<evidence type="ECO:0000313" key="9">
    <source>
        <dbReference type="EMBL" id="AYM52557.1"/>
    </source>
</evidence>
<keyword evidence="6 8" id="KW-1133">Transmembrane helix</keyword>
<dbReference type="PRINTS" id="PR00702">
    <property type="entry name" value="ACRIFLAVINRP"/>
</dbReference>
<dbReference type="PANTHER" id="PTHR32063:SF24">
    <property type="entry name" value="CATION EFFLUX SYSTEM (ACRB_ACRD_ACRF FAMILY)"/>
    <property type="match status" value="1"/>
</dbReference>
<evidence type="ECO:0000256" key="5">
    <source>
        <dbReference type="ARBA" id="ARBA00022692"/>
    </source>
</evidence>
<dbReference type="InterPro" id="IPR001036">
    <property type="entry name" value="Acrflvin-R"/>
</dbReference>
<feature type="transmembrane region" description="Helical" evidence="8">
    <location>
        <begin position="465"/>
        <end position="484"/>
    </location>
</feature>
<dbReference type="Gene3D" id="3.30.70.1430">
    <property type="entry name" value="Multidrug efflux transporter AcrB pore domain"/>
    <property type="match status" value="2"/>
</dbReference>
<name>A0A3Q8I1L5_9BACT</name>
<dbReference type="GO" id="GO:0005886">
    <property type="term" value="C:plasma membrane"/>
    <property type="evidence" value="ECO:0007669"/>
    <property type="project" value="UniProtKB-SubCell"/>
</dbReference>
<comment type="similarity">
    <text evidence="2">Belongs to the resistance-nodulation-cell division (RND) (TC 2.A.6) family.</text>
</comment>
<feature type="transmembrane region" description="Helical" evidence="8">
    <location>
        <begin position="884"/>
        <end position="903"/>
    </location>
</feature>
<dbReference type="SUPFAM" id="SSF82866">
    <property type="entry name" value="Multidrug efflux transporter AcrB transmembrane domain"/>
    <property type="match status" value="2"/>
</dbReference>
<feature type="transmembrane region" description="Helical" evidence="8">
    <location>
        <begin position="858"/>
        <end position="877"/>
    </location>
</feature>
<comment type="subcellular location">
    <subcellularLocation>
        <location evidence="1">Cell membrane</location>
        <topology evidence="1">Multi-pass membrane protein</topology>
    </subcellularLocation>
</comment>
<evidence type="ECO:0000256" key="1">
    <source>
        <dbReference type="ARBA" id="ARBA00004651"/>
    </source>
</evidence>
<dbReference type="SUPFAM" id="SSF82693">
    <property type="entry name" value="Multidrug efflux transporter AcrB pore domain, PN1, PN2, PC1 and PC2 subdomains"/>
    <property type="match status" value="3"/>
</dbReference>
<evidence type="ECO:0000256" key="6">
    <source>
        <dbReference type="ARBA" id="ARBA00022989"/>
    </source>
</evidence>
<reference evidence="9" key="1">
    <citation type="journal article" date="2018" name="J. Ind. Microbiol. Biotechnol.">
        <title>Genome mining reveals uncommon alkylpyrones as type III PKS products from myxobacteria.</title>
        <authorList>
            <person name="Hug J.J."/>
            <person name="Panter F."/>
            <person name="Krug D."/>
            <person name="Muller R."/>
        </authorList>
    </citation>
    <scope>NUCLEOTIDE SEQUENCE</scope>
    <source>
        <strain evidence="9">MSr9331</strain>
    </source>
</reference>
<dbReference type="NCBIfam" id="TIGR00914">
    <property type="entry name" value="2A0601"/>
    <property type="match status" value="1"/>
</dbReference>
<keyword evidence="4" id="KW-1003">Cell membrane</keyword>
<feature type="transmembrane region" description="Helical" evidence="8">
    <location>
        <begin position="909"/>
        <end position="934"/>
    </location>
</feature>
<keyword evidence="3" id="KW-0813">Transport</keyword>
<dbReference type="PANTHER" id="PTHR32063">
    <property type="match status" value="1"/>
</dbReference>
<dbReference type="Gene3D" id="3.30.70.1440">
    <property type="entry name" value="Multidrug efflux transporter AcrB pore domain"/>
    <property type="match status" value="1"/>
</dbReference>
<organism evidence="9">
    <name type="scientific">Aetherobacter rufus</name>
    <dbReference type="NCBI Taxonomy" id="888831"/>
    <lineage>
        <taxon>Bacteria</taxon>
        <taxon>Pseudomonadati</taxon>
        <taxon>Myxococcota</taxon>
        <taxon>Polyangia</taxon>
        <taxon>Polyangiales</taxon>
        <taxon>Polyangiaceae</taxon>
        <taxon>Aetherobacter</taxon>
    </lineage>
</organism>
<keyword evidence="5 8" id="KW-0812">Transmembrane</keyword>
<keyword evidence="7 8" id="KW-0472">Membrane</keyword>
<evidence type="ECO:0000256" key="8">
    <source>
        <dbReference type="SAM" id="Phobius"/>
    </source>
</evidence>
<feature type="transmembrane region" description="Helical" evidence="8">
    <location>
        <begin position="987"/>
        <end position="1011"/>
    </location>
</feature>
<feature type="transmembrane region" description="Helical" evidence="8">
    <location>
        <begin position="389"/>
        <end position="412"/>
    </location>
</feature>
<dbReference type="GO" id="GO:0008324">
    <property type="term" value="F:monoatomic cation transmembrane transporter activity"/>
    <property type="evidence" value="ECO:0007669"/>
    <property type="project" value="InterPro"/>
</dbReference>
<feature type="transmembrane region" description="Helical" evidence="8">
    <location>
        <begin position="523"/>
        <end position="542"/>
    </location>
</feature>
<accession>A0A3Q8I1L5</accession>
<feature type="transmembrane region" description="Helical" evidence="8">
    <location>
        <begin position="955"/>
        <end position="975"/>
    </location>
</feature>
<dbReference type="Gene3D" id="1.20.1640.10">
    <property type="entry name" value="Multidrug efflux transporter AcrB transmembrane domain"/>
    <property type="match status" value="2"/>
</dbReference>
<dbReference type="AlphaFoldDB" id="A0A3Q8I1L5"/>
<evidence type="ECO:0000256" key="4">
    <source>
        <dbReference type="ARBA" id="ARBA00022475"/>
    </source>
</evidence>
<dbReference type="InterPro" id="IPR027463">
    <property type="entry name" value="AcrB_DN_DC_subdom"/>
</dbReference>
<dbReference type="Gene3D" id="3.30.2090.10">
    <property type="entry name" value="Multidrug efflux transporter AcrB TolC docking domain, DN and DC subdomains"/>
    <property type="match status" value="2"/>
</dbReference>
<sequence>MIGGLVNWSLRNRLLVFLAAAALAVLGVRGYLDLPVDAVPDVTSVQVQVLTSAPGLSPLEVESLVTRPIELSLAGLPGAEMVRSVSRTAVSAVTIVFRDGTELAAARELVAQRLSAAREAIPPGAGRPEMGPMSTGLGEIYHFTMRWPGHTARDLRTLLDWEVARALRQVPGVVEVNGWGGDSREIEVRLRTADLRALGVGQSDVEEALLGAGSNAGGGALERDEELVLVRLDGQLRTAAEVAEQVVAVRPGGLPILVRDVATVRDGAAPRIAAATADGDGETQYAMVQMIAGGNAHAVVGDVKARVEEVRKRLPEGVTIEPFYDRASFVDRVLHTVWKSLFEGGAVVVVVLLIFLGDIGAGLVVATVIPLSMLGVFALMRATGMSGNLMSLGAIDFGLVVDGAVVIVEGALATMAAERITATRALGDDAQTFGKPIAFGVFIIGVVYVPVLLLEGVEGKMFRPMAFSVLFALGTALVLTFTWIPALGSLVLRKIHDGDPLVIKAIRRAYRPLLDALTRRRGVAVALAAALLVAGVLAGSRLGADFVPRLEEGDVVVQVTRPPSVSLAEAIRGTQTIERTLRGFPEVLRVVSRTGSPDVATDIMGIEQSDVFVILKPKGEWTTAHDRQDLVSAFDAALRRSLPGTVFSFTQPIEMRIQELLGGSRSDVGIKIFGDDLQTLKRLAAEVTQATAATPGAADVRAEPSEGLPLATIRPDAAAMGRLGVRSEALRAAVEALRAGRVVGVLADGERRFPITVRADAPPTSDIEALADTPLALAGGRTVALGEIARLRRDDAPAQLSREMGRRRVLVEANVRGRDLASFVGDLSARLDGVPRPAGYYFEITGQYQNLVRASQRLAVIVPATLLTIFVLLYLTFGAARPALLILLNVPVAASGGLVALAARGLPFSISAGVGLIALFGVATMNGVVLLSAVRRLEERGEAGIDAIHKGAHDRLRPVLTTAVVASLGFLPMALATGTGAEVQRPLATVVIGGLVTATALTLLLLPALYLKGNRSA</sequence>
<dbReference type="InterPro" id="IPR004763">
    <property type="entry name" value="CusA-like"/>
</dbReference>
<dbReference type="Gene3D" id="3.30.70.1320">
    <property type="entry name" value="Multidrug efflux transporter AcrB pore domain like"/>
    <property type="match status" value="1"/>
</dbReference>
<evidence type="ECO:0000256" key="3">
    <source>
        <dbReference type="ARBA" id="ARBA00022448"/>
    </source>
</evidence>